<dbReference type="Gene3D" id="3.30.450.20">
    <property type="entry name" value="PAS domain"/>
    <property type="match status" value="1"/>
</dbReference>
<dbReference type="InterPro" id="IPR029787">
    <property type="entry name" value="Nucleotide_cyclase"/>
</dbReference>
<sequence>MSEELEGVLRRAIEREKKARQYAESLVEERTEALRLAYEKLRTAEEQEFFDVLSRMPCAVLLAQNSGEVALANPAAVELLGFAQESDLIGRNWLSMVVDDAIDPMSEGLQEDAAILMRRANGEFSAVHIIIGSSAFLGSPARIIILHDVSEQRRLHQQLRYQATHDGLTGLPNRQRLLERLGQYIASARMHGAGLCVFFIDLDKFKFINDSMGHAAGDVVLCEVARRLQALPLAGGVAARLGGDEFVVAVPTRSVLERRQMAQVLLDVMLQPIRVDRIDQVLGSSIGAAQYPEHGCDAEMLLKRADIAMYHAKESGGSAVCYFTEHMQEALDSRLLLESRLRYAISHDELVLYYQPQVDLSTGMLVSVEALVRWQSPDYGLLFPGAFIALAEEVGLIRDIGAWVMVAACQQILRWHQEGLGWVRVAVNVSPLDLVNDDIVIRVASTLASHGIPPECLELEITESLSISDPEMALDIIGRIKALGVALAIDDFGVGYSNLGYLKRFPAERLKIDQSFVRGLSQSPHDKAIVATIIQLARSLSMQALAEGVETEEEARILFELGAHLIQGYWISKAVPSKELVVMLRQMCVLDTKKLQAIVSPLRVLVIDDNPIILDVIQAILTTLPLDVHYLDCAEAALECLAEYQFSAIICDYQLPGEDGISFLAKAKTLQPTAVRILITASTDLAVLREAINIARVEHFLQKPFDPAQLIALMNTLRA</sequence>
<dbReference type="Gene3D" id="3.40.50.2300">
    <property type="match status" value="1"/>
</dbReference>
<dbReference type="PROSITE" id="PS50883">
    <property type="entry name" value="EAL"/>
    <property type="match status" value="1"/>
</dbReference>
<evidence type="ECO:0000313" key="7">
    <source>
        <dbReference type="Proteomes" id="UP001596473"/>
    </source>
</evidence>
<proteinExistence type="predicted"/>
<dbReference type="CDD" id="cd01948">
    <property type="entry name" value="EAL"/>
    <property type="match status" value="1"/>
</dbReference>
<evidence type="ECO:0000256" key="1">
    <source>
        <dbReference type="PROSITE-ProRule" id="PRU00169"/>
    </source>
</evidence>
<keyword evidence="1" id="KW-0597">Phosphoprotein</keyword>
<reference evidence="7" key="1">
    <citation type="journal article" date="2019" name="Int. J. Syst. Evol. Microbiol.">
        <title>The Global Catalogue of Microorganisms (GCM) 10K type strain sequencing project: providing services to taxonomists for standard genome sequencing and annotation.</title>
        <authorList>
            <consortium name="The Broad Institute Genomics Platform"/>
            <consortium name="The Broad Institute Genome Sequencing Center for Infectious Disease"/>
            <person name="Wu L."/>
            <person name="Ma J."/>
        </authorList>
    </citation>
    <scope>NUCLEOTIDE SEQUENCE [LARGE SCALE GENOMIC DNA]</scope>
    <source>
        <strain evidence="7">CCUG 62945</strain>
    </source>
</reference>
<dbReference type="RefSeq" id="WP_380185397.1">
    <property type="nucleotide sequence ID" value="NZ_JBHTBQ010000002.1"/>
</dbReference>
<dbReference type="SMART" id="SM00091">
    <property type="entry name" value="PAS"/>
    <property type="match status" value="1"/>
</dbReference>
<gene>
    <name evidence="6" type="ORF">ACFQNF_00820</name>
</gene>
<name>A0ABW2QSC1_9NEIS</name>
<dbReference type="Proteomes" id="UP001596473">
    <property type="component" value="Unassembled WGS sequence"/>
</dbReference>
<dbReference type="Pfam" id="PF00072">
    <property type="entry name" value="Response_reg"/>
    <property type="match status" value="1"/>
</dbReference>
<evidence type="ECO:0000259" key="5">
    <source>
        <dbReference type="PROSITE" id="PS50887"/>
    </source>
</evidence>
<dbReference type="InterPro" id="IPR011006">
    <property type="entry name" value="CheY-like_superfamily"/>
</dbReference>
<dbReference type="PROSITE" id="PS50887">
    <property type="entry name" value="GGDEF"/>
    <property type="match status" value="1"/>
</dbReference>
<dbReference type="InterPro" id="IPR043128">
    <property type="entry name" value="Rev_trsase/Diguanyl_cyclase"/>
</dbReference>
<dbReference type="SMART" id="SM00267">
    <property type="entry name" value="GGDEF"/>
    <property type="match status" value="1"/>
</dbReference>
<dbReference type="InterPro" id="IPR001633">
    <property type="entry name" value="EAL_dom"/>
</dbReference>
<dbReference type="NCBIfam" id="TIGR00254">
    <property type="entry name" value="GGDEF"/>
    <property type="match status" value="1"/>
</dbReference>
<feature type="domain" description="Response regulatory" evidence="2">
    <location>
        <begin position="603"/>
        <end position="718"/>
    </location>
</feature>
<dbReference type="EMBL" id="JBHTBQ010000002">
    <property type="protein sequence ID" value="MFC7418420.1"/>
    <property type="molecule type" value="Genomic_DNA"/>
</dbReference>
<dbReference type="InterPro" id="IPR052155">
    <property type="entry name" value="Biofilm_reg_signaling"/>
</dbReference>
<feature type="domain" description="GGDEF" evidence="5">
    <location>
        <begin position="193"/>
        <end position="325"/>
    </location>
</feature>
<keyword evidence="7" id="KW-1185">Reference proteome</keyword>
<dbReference type="SUPFAM" id="SSF55785">
    <property type="entry name" value="PYP-like sensor domain (PAS domain)"/>
    <property type="match status" value="1"/>
</dbReference>
<dbReference type="InterPro" id="IPR000014">
    <property type="entry name" value="PAS"/>
</dbReference>
<dbReference type="CDD" id="cd00130">
    <property type="entry name" value="PAS"/>
    <property type="match status" value="1"/>
</dbReference>
<dbReference type="PROSITE" id="PS50112">
    <property type="entry name" value="PAS"/>
    <property type="match status" value="1"/>
</dbReference>
<evidence type="ECO:0000259" key="3">
    <source>
        <dbReference type="PROSITE" id="PS50112"/>
    </source>
</evidence>
<dbReference type="InterPro" id="IPR035919">
    <property type="entry name" value="EAL_sf"/>
</dbReference>
<evidence type="ECO:0000259" key="4">
    <source>
        <dbReference type="PROSITE" id="PS50883"/>
    </source>
</evidence>
<protein>
    <submittedName>
        <fullName evidence="6">EAL domain-containing protein</fullName>
    </submittedName>
</protein>
<dbReference type="InterPro" id="IPR000160">
    <property type="entry name" value="GGDEF_dom"/>
</dbReference>
<comment type="caution">
    <text evidence="6">The sequence shown here is derived from an EMBL/GenBank/DDBJ whole genome shotgun (WGS) entry which is preliminary data.</text>
</comment>
<feature type="domain" description="PAS" evidence="3">
    <location>
        <begin position="45"/>
        <end position="86"/>
    </location>
</feature>
<dbReference type="Pfam" id="PF00563">
    <property type="entry name" value="EAL"/>
    <property type="match status" value="1"/>
</dbReference>
<dbReference type="InterPro" id="IPR035965">
    <property type="entry name" value="PAS-like_dom_sf"/>
</dbReference>
<dbReference type="PROSITE" id="PS50110">
    <property type="entry name" value="RESPONSE_REGULATORY"/>
    <property type="match status" value="1"/>
</dbReference>
<dbReference type="SUPFAM" id="SSF52172">
    <property type="entry name" value="CheY-like"/>
    <property type="match status" value="1"/>
</dbReference>
<dbReference type="SMART" id="SM00448">
    <property type="entry name" value="REC"/>
    <property type="match status" value="1"/>
</dbReference>
<dbReference type="SUPFAM" id="SSF141868">
    <property type="entry name" value="EAL domain-like"/>
    <property type="match status" value="1"/>
</dbReference>
<organism evidence="6 7">
    <name type="scientific">Iodobacter arcticus</name>
    <dbReference type="NCBI Taxonomy" id="590593"/>
    <lineage>
        <taxon>Bacteria</taxon>
        <taxon>Pseudomonadati</taxon>
        <taxon>Pseudomonadota</taxon>
        <taxon>Betaproteobacteria</taxon>
        <taxon>Neisseriales</taxon>
        <taxon>Chitinibacteraceae</taxon>
        <taxon>Iodobacter</taxon>
    </lineage>
</organism>
<feature type="domain" description="EAL" evidence="4">
    <location>
        <begin position="334"/>
        <end position="588"/>
    </location>
</feature>
<evidence type="ECO:0000313" key="6">
    <source>
        <dbReference type="EMBL" id="MFC7418420.1"/>
    </source>
</evidence>
<dbReference type="InterPro" id="IPR001789">
    <property type="entry name" value="Sig_transdc_resp-reg_receiver"/>
</dbReference>
<feature type="modified residue" description="4-aspartylphosphate" evidence="1">
    <location>
        <position position="652"/>
    </location>
</feature>
<dbReference type="SUPFAM" id="SSF55073">
    <property type="entry name" value="Nucleotide cyclase"/>
    <property type="match status" value="1"/>
</dbReference>
<dbReference type="Gene3D" id="3.20.20.450">
    <property type="entry name" value="EAL domain"/>
    <property type="match status" value="1"/>
</dbReference>
<dbReference type="SMART" id="SM00052">
    <property type="entry name" value="EAL"/>
    <property type="match status" value="1"/>
</dbReference>
<evidence type="ECO:0000259" key="2">
    <source>
        <dbReference type="PROSITE" id="PS50110"/>
    </source>
</evidence>
<dbReference type="Pfam" id="PF00990">
    <property type="entry name" value="GGDEF"/>
    <property type="match status" value="1"/>
</dbReference>
<accession>A0ABW2QSC1</accession>
<dbReference type="CDD" id="cd01949">
    <property type="entry name" value="GGDEF"/>
    <property type="match status" value="1"/>
</dbReference>
<dbReference type="PANTHER" id="PTHR44757:SF2">
    <property type="entry name" value="BIOFILM ARCHITECTURE MAINTENANCE PROTEIN MBAA"/>
    <property type="match status" value="1"/>
</dbReference>
<dbReference type="Gene3D" id="3.30.70.270">
    <property type="match status" value="1"/>
</dbReference>
<dbReference type="PANTHER" id="PTHR44757">
    <property type="entry name" value="DIGUANYLATE CYCLASE DGCP"/>
    <property type="match status" value="1"/>
</dbReference>